<accession>A0A926E4I6</accession>
<dbReference type="InterPro" id="IPR009057">
    <property type="entry name" value="Homeodomain-like_sf"/>
</dbReference>
<evidence type="ECO:0000313" key="5">
    <source>
        <dbReference type="Proteomes" id="UP000610862"/>
    </source>
</evidence>
<dbReference type="PANTHER" id="PTHR43479:SF11">
    <property type="entry name" value="ACREF_ENVCD OPERON REPRESSOR-RELATED"/>
    <property type="match status" value="1"/>
</dbReference>
<dbReference type="AlphaFoldDB" id="A0A926E4I6"/>
<organism evidence="4 5">
    <name type="scientific">Lentihominibacter hominis</name>
    <dbReference type="NCBI Taxonomy" id="2763645"/>
    <lineage>
        <taxon>Bacteria</taxon>
        <taxon>Bacillati</taxon>
        <taxon>Bacillota</taxon>
        <taxon>Clostridia</taxon>
        <taxon>Peptostreptococcales</taxon>
        <taxon>Anaerovoracaceae</taxon>
        <taxon>Lentihominibacter</taxon>
    </lineage>
</organism>
<sequence>MGAESGKRAVTKRTIMKAARKLYEKQGIENTAFSDIAEEAGVSRSTVFNYFASTSDLLTALCGQEVNDLQEAYDESGCCGREGIMCIFDTLLMDTACYPQLVTQLIYTAVMSGEENNPLRMIEQLIRKNLQGKESCKEEKIILLTGAYYGIVNHYHLHDMAFDADKMKKEMRNMIDMILG</sequence>
<dbReference type="Proteomes" id="UP000610862">
    <property type="component" value="Unassembled WGS sequence"/>
</dbReference>
<dbReference type="EMBL" id="JACRTA010000001">
    <property type="protein sequence ID" value="MBC8567232.1"/>
    <property type="molecule type" value="Genomic_DNA"/>
</dbReference>
<dbReference type="InterPro" id="IPR001647">
    <property type="entry name" value="HTH_TetR"/>
</dbReference>
<dbReference type="PRINTS" id="PR00455">
    <property type="entry name" value="HTHTETR"/>
</dbReference>
<evidence type="ECO:0000256" key="2">
    <source>
        <dbReference type="PROSITE-ProRule" id="PRU00335"/>
    </source>
</evidence>
<feature type="domain" description="HTH tetR-type" evidence="3">
    <location>
        <begin position="9"/>
        <end position="69"/>
    </location>
</feature>
<proteinExistence type="predicted"/>
<reference evidence="4" key="1">
    <citation type="submission" date="2020-08" db="EMBL/GenBank/DDBJ databases">
        <title>Genome public.</title>
        <authorList>
            <person name="Liu C."/>
            <person name="Sun Q."/>
        </authorList>
    </citation>
    <scope>NUCLEOTIDE SEQUENCE</scope>
    <source>
        <strain evidence="4">NSJ-24</strain>
    </source>
</reference>
<keyword evidence="5" id="KW-1185">Reference proteome</keyword>
<dbReference type="Pfam" id="PF00440">
    <property type="entry name" value="TetR_N"/>
    <property type="match status" value="1"/>
</dbReference>
<evidence type="ECO:0000313" key="4">
    <source>
        <dbReference type="EMBL" id="MBC8567232.1"/>
    </source>
</evidence>
<dbReference type="GO" id="GO:0003677">
    <property type="term" value="F:DNA binding"/>
    <property type="evidence" value="ECO:0007669"/>
    <property type="project" value="UniProtKB-UniRule"/>
</dbReference>
<dbReference type="Gene3D" id="1.10.357.10">
    <property type="entry name" value="Tetracycline Repressor, domain 2"/>
    <property type="match status" value="1"/>
</dbReference>
<comment type="caution">
    <text evidence="4">The sequence shown here is derived from an EMBL/GenBank/DDBJ whole genome shotgun (WGS) entry which is preliminary data.</text>
</comment>
<evidence type="ECO:0000259" key="3">
    <source>
        <dbReference type="PROSITE" id="PS50977"/>
    </source>
</evidence>
<name>A0A926E4I6_9FIRM</name>
<dbReference type="RefSeq" id="WP_177268701.1">
    <property type="nucleotide sequence ID" value="NZ_JACRTA010000001.1"/>
</dbReference>
<feature type="DNA-binding region" description="H-T-H motif" evidence="2">
    <location>
        <begin position="32"/>
        <end position="51"/>
    </location>
</feature>
<keyword evidence="1 2" id="KW-0238">DNA-binding</keyword>
<evidence type="ECO:0000256" key="1">
    <source>
        <dbReference type="ARBA" id="ARBA00023125"/>
    </source>
</evidence>
<dbReference type="PROSITE" id="PS50977">
    <property type="entry name" value="HTH_TETR_2"/>
    <property type="match status" value="1"/>
</dbReference>
<protein>
    <submittedName>
        <fullName evidence="4">Helix-turn-helix transcriptional regulator</fullName>
    </submittedName>
</protein>
<dbReference type="PANTHER" id="PTHR43479">
    <property type="entry name" value="ACREF/ENVCD OPERON REPRESSOR-RELATED"/>
    <property type="match status" value="1"/>
</dbReference>
<dbReference type="InterPro" id="IPR050624">
    <property type="entry name" value="HTH-type_Tx_Regulator"/>
</dbReference>
<dbReference type="SUPFAM" id="SSF46689">
    <property type="entry name" value="Homeodomain-like"/>
    <property type="match status" value="1"/>
</dbReference>
<gene>
    <name evidence="4" type="ORF">H8692_00450</name>
</gene>